<dbReference type="Pfam" id="PF08822">
    <property type="entry name" value="DUF1804"/>
    <property type="match status" value="1"/>
</dbReference>
<reference evidence="1 2" key="1">
    <citation type="journal article" date="2021" name="Int. J. Syst. Evol. Microbiol.">
        <title>Faecalibacter bovis sp. nov., isolated from cow faeces.</title>
        <authorList>
            <person name="Li F."/>
            <person name="Zhao W."/>
            <person name="Hong Q."/>
            <person name="Shao Q."/>
            <person name="Song J."/>
            <person name="Yang S."/>
        </authorList>
    </citation>
    <scope>NUCLEOTIDE SEQUENCE [LARGE SCALE GENOMIC DNA]</scope>
    <source>
        <strain evidence="1 2">ZY171143</strain>
    </source>
</reference>
<dbReference type="Proteomes" id="UP000672011">
    <property type="component" value="Chromosome"/>
</dbReference>
<dbReference type="InterPro" id="IPR014926">
    <property type="entry name" value="Phage_D3112_Orf24"/>
</dbReference>
<proteinExistence type="predicted"/>
<organism evidence="1 2">
    <name type="scientific">Faecalibacter bovis</name>
    <dbReference type="NCBI Taxonomy" id="2898187"/>
    <lineage>
        <taxon>Bacteria</taxon>
        <taxon>Pseudomonadati</taxon>
        <taxon>Bacteroidota</taxon>
        <taxon>Flavobacteriia</taxon>
        <taxon>Flavobacteriales</taxon>
        <taxon>Weeksellaceae</taxon>
        <taxon>Faecalibacter</taxon>
    </lineage>
</organism>
<accession>A0ABX7XDY3</accession>
<evidence type="ECO:0000313" key="2">
    <source>
        <dbReference type="Proteomes" id="UP000672011"/>
    </source>
</evidence>
<evidence type="ECO:0000313" key="1">
    <source>
        <dbReference type="EMBL" id="QTV06049.1"/>
    </source>
</evidence>
<sequence length="152" mass="17049">MLQATKGGGGNNKAKKELAEKMFVEDGLNAKEIASLVGISEQTLSKWRKGDGTGKTWDDKRNEYLAAPHKIKEVLMKELNNIASGSGATIDADALAKVSKVIETLSNRTSVQVIFSVFKEFDNWMADQEPQMAIAFLEWHKRFIQYRINQED</sequence>
<keyword evidence="2" id="KW-1185">Reference proteome</keyword>
<name>A0ABX7XDY3_9FLAO</name>
<dbReference type="RefSeq" id="WP_230476689.1">
    <property type="nucleotide sequence ID" value="NZ_CP072842.1"/>
</dbReference>
<dbReference type="Gene3D" id="1.10.10.60">
    <property type="entry name" value="Homeodomain-like"/>
    <property type="match status" value="1"/>
</dbReference>
<protein>
    <submittedName>
        <fullName evidence="1">DUF1804 family protein</fullName>
    </submittedName>
</protein>
<dbReference type="EMBL" id="CP072842">
    <property type="protein sequence ID" value="QTV06049.1"/>
    <property type="molecule type" value="Genomic_DNA"/>
</dbReference>
<reference evidence="2" key="2">
    <citation type="submission" date="2021-04" db="EMBL/GenBank/DDBJ databases">
        <title>Taxonomy of Flavobacteriaceae bacterium ZY171143.</title>
        <authorList>
            <person name="Li F."/>
        </authorList>
    </citation>
    <scope>NUCLEOTIDE SEQUENCE [LARGE SCALE GENOMIC DNA]</scope>
    <source>
        <strain evidence="2">ZY171143</strain>
    </source>
</reference>
<gene>
    <name evidence="1" type="ORF">J9309_01490</name>
</gene>